<evidence type="ECO:0000259" key="1">
    <source>
        <dbReference type="Pfam" id="PF13360"/>
    </source>
</evidence>
<dbReference type="OrthoDB" id="3326598at2"/>
<dbReference type="Proteomes" id="UP000249341">
    <property type="component" value="Unassembled WGS sequence"/>
</dbReference>
<dbReference type="RefSeq" id="WP_111651510.1">
    <property type="nucleotide sequence ID" value="NZ_JACHWI010000002.1"/>
</dbReference>
<reference evidence="2 3" key="1">
    <citation type="submission" date="2018-06" db="EMBL/GenBank/DDBJ databases">
        <title>Genomic Encyclopedia of Type Strains, Phase III (KMG-III): the genomes of soil and plant-associated and newly described type strains.</title>
        <authorList>
            <person name="Whitman W."/>
        </authorList>
    </citation>
    <scope>NUCLEOTIDE SEQUENCE [LARGE SCALE GENOMIC DNA]</scope>
    <source>
        <strain evidence="2 3">CGMCC 4.7090</strain>
    </source>
</reference>
<accession>A0A327Z7I6</accession>
<proteinExistence type="predicted"/>
<organism evidence="2 3">
    <name type="scientific">Actinoplanes lutulentus</name>
    <dbReference type="NCBI Taxonomy" id="1287878"/>
    <lineage>
        <taxon>Bacteria</taxon>
        <taxon>Bacillati</taxon>
        <taxon>Actinomycetota</taxon>
        <taxon>Actinomycetes</taxon>
        <taxon>Micromonosporales</taxon>
        <taxon>Micromonosporaceae</taxon>
        <taxon>Actinoplanes</taxon>
    </lineage>
</organism>
<dbReference type="InterPro" id="IPR015943">
    <property type="entry name" value="WD40/YVTN_repeat-like_dom_sf"/>
</dbReference>
<evidence type="ECO:0000313" key="3">
    <source>
        <dbReference type="Proteomes" id="UP000249341"/>
    </source>
</evidence>
<keyword evidence="3" id="KW-1185">Reference proteome</keyword>
<dbReference type="InterPro" id="IPR011047">
    <property type="entry name" value="Quinoprotein_ADH-like_sf"/>
</dbReference>
<feature type="domain" description="Pyrrolo-quinoline quinone repeat" evidence="1">
    <location>
        <begin position="176"/>
        <end position="319"/>
    </location>
</feature>
<gene>
    <name evidence="2" type="ORF">B0I29_112190</name>
</gene>
<dbReference type="AlphaFoldDB" id="A0A327Z7I6"/>
<dbReference type="Pfam" id="PF13360">
    <property type="entry name" value="PQQ_2"/>
    <property type="match status" value="1"/>
</dbReference>
<dbReference type="InterPro" id="IPR002372">
    <property type="entry name" value="PQQ_rpt_dom"/>
</dbReference>
<dbReference type="EMBL" id="QLMJ01000012">
    <property type="protein sequence ID" value="RAK33158.1"/>
    <property type="molecule type" value="Genomic_DNA"/>
</dbReference>
<dbReference type="SUPFAM" id="SSF50998">
    <property type="entry name" value="Quinoprotein alcohol dehydrogenase-like"/>
    <property type="match status" value="1"/>
</dbReference>
<dbReference type="Gene3D" id="2.130.10.10">
    <property type="entry name" value="YVTN repeat-like/Quinoprotein amine dehydrogenase"/>
    <property type="match status" value="1"/>
</dbReference>
<sequence length="435" mass="46291">MGDTVSGPVVIDLGLERGEPETYERPGRPTTPPWFAPAILAVLVLLLAGASAPLRQSSTLTALLRVPIGPGDPYTIVEGGRLVAQSGGTLNSYHLQSGELRWSVRQDIPVSRLRTASGLLLLRPWGRFVAGTTAISLATGGHQWRNQHNVLSFAGSSLLFAVDDVRTSSGPGRRVENTVQVVDPVVGNVRWEIDLRSTAVLLGVPGPADTQPRMLLVRDDRIADMYDVETGRHVASRALPAADYDPDNPVIAGGMLLLKHPGPSGTSVSAYDLADLRPIWTAPVRGTTRVIPCGLLACLTGQYGVRAIDPATGDQRWQRGDWRDVEQDGTALIGYAGSEPVALADPETGRTLVELAGWDLVPRSSGNGELLVTRATSDGTRSMVAIAAPDARRPRLLAELPTGTGSCQSAPERLVCRSSYGELVVWAYRVAAEAG</sequence>
<evidence type="ECO:0000313" key="2">
    <source>
        <dbReference type="EMBL" id="RAK33158.1"/>
    </source>
</evidence>
<protein>
    <submittedName>
        <fullName evidence="2">Putative pyrroloquinoline-quinone binding quinoprotein</fullName>
    </submittedName>
</protein>
<name>A0A327Z7I6_9ACTN</name>
<comment type="caution">
    <text evidence="2">The sequence shown here is derived from an EMBL/GenBank/DDBJ whole genome shotgun (WGS) entry which is preliminary data.</text>
</comment>